<feature type="region of interest" description="Disordered" evidence="1">
    <location>
        <begin position="1"/>
        <end position="26"/>
    </location>
</feature>
<sequence length="933" mass="104864">MSGTPPTPGVQLAGDATDGSIPQGAGLWNSEDLDDLRHVCRKYLRPYHPTISYEECDSVLETDESLYEELKECVKNDHPGDFPRKAWAIYQNLKTAGNLPRLSGSAFRTIPEPPPDDPAIVMDRVKNIIMALRPVFEHFVAKEDPLETWLPPESDPDFMWFKEQKFPSSERAPDLLLHKLGSFWSDKKLRKHLDPIFPPNPTGHTFLVNTSGSGKTRSMLEGLCLHWGFYFASIVDSNQIGSHDVQNAIQFTIPNSPGFAADLTTLHFNERRLSLEQNRDIARKRFSEILLARIIIFQLFLEVIAERTVAEPKKLWLLLQLHPRRLGYSGGDFFEALTAALQNSPENWIKKQGDQRFEAIRTRWNLQGYNDPAFFLVLDEAQYAARRHFSAFRSDANDWIPRPILREIITAWVLSLFAALGLWMVISGTGVDSDVIAQIMASRVAKPGDPLITNVGAFTNHETHVAFIKQYIPPRILKTTSGDALVERMSYWLRGRHRFTTAFLSELLAQRFRSPHKLLNAFVKSYTGVTPTDGQHWIAQEPEDAQWPQTLQVQSFDFHQLHRKPLMLAKIKEIINSSLIRSDLKTHVTVEEKLFVEYGFARYAESRKNSIVIDEPLVLCAASTATIANSTGTSDSVAGSSSFYSNRIHHTTTKCNGLEDYLAFTLPYVFENKPCLDQVFDFYGSIPSWSSHRAELVSIHAGEVSSVLPMARPCFSYGINADNAQTVEWLQHRGPGTFICFPPNGMGPDLIFALRVLDGSLQPPLLWVAVQVKYSETGPCLDAKTLRKAIRSVTPSMFWINKHGAQHAPVSHPRLVEDTLDALENLPNRMATEAGTYSLLRVVAAFPVPAGLERVAKWKNSGHYKEAGKHPIASLNREFLATTTDNLEPKGKIASMMAHFQPSSTMDLDGEPEPPTSGTKDKDEIKKTRPGEE</sequence>
<name>A0AAD7N6J5_9AGAR</name>
<evidence type="ECO:0000313" key="3">
    <source>
        <dbReference type="Proteomes" id="UP001215280"/>
    </source>
</evidence>
<evidence type="ECO:0000313" key="2">
    <source>
        <dbReference type="EMBL" id="KAJ7746501.1"/>
    </source>
</evidence>
<gene>
    <name evidence="2" type="ORF">DFH07DRAFT_942678</name>
</gene>
<proteinExistence type="predicted"/>
<dbReference type="EMBL" id="JARJLG010000098">
    <property type="protein sequence ID" value="KAJ7746501.1"/>
    <property type="molecule type" value="Genomic_DNA"/>
</dbReference>
<dbReference type="AlphaFoldDB" id="A0AAD7N6J5"/>
<keyword evidence="3" id="KW-1185">Reference proteome</keyword>
<feature type="region of interest" description="Disordered" evidence="1">
    <location>
        <begin position="899"/>
        <end position="933"/>
    </location>
</feature>
<accession>A0AAD7N6J5</accession>
<protein>
    <submittedName>
        <fullName evidence="2">Uncharacterized protein</fullName>
    </submittedName>
</protein>
<organism evidence="2 3">
    <name type="scientific">Mycena maculata</name>
    <dbReference type="NCBI Taxonomy" id="230809"/>
    <lineage>
        <taxon>Eukaryota</taxon>
        <taxon>Fungi</taxon>
        <taxon>Dikarya</taxon>
        <taxon>Basidiomycota</taxon>
        <taxon>Agaricomycotina</taxon>
        <taxon>Agaricomycetes</taxon>
        <taxon>Agaricomycetidae</taxon>
        <taxon>Agaricales</taxon>
        <taxon>Marasmiineae</taxon>
        <taxon>Mycenaceae</taxon>
        <taxon>Mycena</taxon>
    </lineage>
</organism>
<feature type="compositionally biased region" description="Basic and acidic residues" evidence="1">
    <location>
        <begin position="919"/>
        <end position="933"/>
    </location>
</feature>
<comment type="caution">
    <text evidence="2">The sequence shown here is derived from an EMBL/GenBank/DDBJ whole genome shotgun (WGS) entry which is preliminary data.</text>
</comment>
<dbReference type="Proteomes" id="UP001215280">
    <property type="component" value="Unassembled WGS sequence"/>
</dbReference>
<reference evidence="2" key="1">
    <citation type="submission" date="2023-03" db="EMBL/GenBank/DDBJ databases">
        <title>Massive genome expansion in bonnet fungi (Mycena s.s.) driven by repeated elements and novel gene families across ecological guilds.</title>
        <authorList>
            <consortium name="Lawrence Berkeley National Laboratory"/>
            <person name="Harder C.B."/>
            <person name="Miyauchi S."/>
            <person name="Viragh M."/>
            <person name="Kuo A."/>
            <person name="Thoen E."/>
            <person name="Andreopoulos B."/>
            <person name="Lu D."/>
            <person name="Skrede I."/>
            <person name="Drula E."/>
            <person name="Henrissat B."/>
            <person name="Morin E."/>
            <person name="Kohler A."/>
            <person name="Barry K."/>
            <person name="LaButti K."/>
            <person name="Morin E."/>
            <person name="Salamov A."/>
            <person name="Lipzen A."/>
            <person name="Mereny Z."/>
            <person name="Hegedus B."/>
            <person name="Baldrian P."/>
            <person name="Stursova M."/>
            <person name="Weitz H."/>
            <person name="Taylor A."/>
            <person name="Grigoriev I.V."/>
            <person name="Nagy L.G."/>
            <person name="Martin F."/>
            <person name="Kauserud H."/>
        </authorList>
    </citation>
    <scope>NUCLEOTIDE SEQUENCE</scope>
    <source>
        <strain evidence="2">CBHHK188m</strain>
    </source>
</reference>
<evidence type="ECO:0000256" key="1">
    <source>
        <dbReference type="SAM" id="MobiDB-lite"/>
    </source>
</evidence>